<accession>A0A6N7LWC1</accession>
<dbReference type="InterPro" id="IPR044137">
    <property type="entry name" value="AcnA_IRP_Swivel"/>
</dbReference>
<evidence type="ECO:0000256" key="8">
    <source>
        <dbReference type="ARBA" id="ARBA00023004"/>
    </source>
</evidence>
<keyword evidence="5" id="KW-0816">Tricarboxylic acid cycle</keyword>
<dbReference type="GO" id="GO:0003723">
    <property type="term" value="F:RNA binding"/>
    <property type="evidence" value="ECO:0007669"/>
    <property type="project" value="UniProtKB-KW"/>
</dbReference>
<evidence type="ECO:0000259" key="14">
    <source>
        <dbReference type="Pfam" id="PF00694"/>
    </source>
</evidence>
<feature type="domain" description="Aconitase/3-isopropylmalate dehydratase large subunit alpha/beta/alpha" evidence="13">
    <location>
        <begin position="78"/>
        <end position="586"/>
    </location>
</feature>
<dbReference type="InterPro" id="IPR001030">
    <property type="entry name" value="Acoase/IPM_deHydtase_lsu_aba"/>
</dbReference>
<protein>
    <recommendedName>
        <fullName evidence="12">Aconitate hydratase</fullName>
        <shortName evidence="12">Aconitase</shortName>
        <ecNumber evidence="12">4.2.1.3</ecNumber>
    </recommendedName>
</protein>
<evidence type="ECO:0000256" key="2">
    <source>
        <dbReference type="ARBA" id="ARBA00004717"/>
    </source>
</evidence>
<proteinExistence type="inferred from homology"/>
<dbReference type="GO" id="GO:0006099">
    <property type="term" value="P:tricarboxylic acid cycle"/>
    <property type="evidence" value="ECO:0007669"/>
    <property type="project" value="UniProtKB-UniPathway"/>
</dbReference>
<dbReference type="PANTHER" id="PTHR11670">
    <property type="entry name" value="ACONITASE/IRON-RESPONSIVE ELEMENT FAMILY MEMBER"/>
    <property type="match status" value="1"/>
</dbReference>
<evidence type="ECO:0000256" key="6">
    <source>
        <dbReference type="ARBA" id="ARBA00022723"/>
    </source>
</evidence>
<keyword evidence="9 12" id="KW-0411">Iron-sulfur</keyword>
<dbReference type="GO" id="GO:0046872">
    <property type="term" value="F:metal ion binding"/>
    <property type="evidence" value="ECO:0007669"/>
    <property type="project" value="UniProtKB-KW"/>
</dbReference>
<evidence type="ECO:0000256" key="9">
    <source>
        <dbReference type="ARBA" id="ARBA00023014"/>
    </source>
</evidence>
<dbReference type="PROSITE" id="PS00450">
    <property type="entry name" value="ACONITASE_1"/>
    <property type="match status" value="1"/>
</dbReference>
<dbReference type="SUPFAM" id="SSF53732">
    <property type="entry name" value="Aconitase iron-sulfur domain"/>
    <property type="match status" value="1"/>
</dbReference>
<comment type="cofactor">
    <cofactor evidence="1">
        <name>[4Fe-4S] cluster</name>
        <dbReference type="ChEBI" id="CHEBI:49883"/>
    </cofactor>
</comment>
<keyword evidence="8 12" id="KW-0408">Iron</keyword>
<evidence type="ECO:0000259" key="13">
    <source>
        <dbReference type="Pfam" id="PF00330"/>
    </source>
</evidence>
<keyword evidence="10 12" id="KW-0456">Lyase</keyword>
<dbReference type="InterPro" id="IPR036008">
    <property type="entry name" value="Aconitase_4Fe-4S_dom"/>
</dbReference>
<gene>
    <name evidence="15" type="primary">acnA</name>
    <name evidence="15" type="ORF">GFN93_15020</name>
</gene>
<comment type="function">
    <text evidence="12">Catalyzes the isomerization of citrate to isocitrate via cis-aconitate.</text>
</comment>
<dbReference type="SUPFAM" id="SSF52016">
    <property type="entry name" value="LeuD/IlvD-like"/>
    <property type="match status" value="1"/>
</dbReference>
<dbReference type="PRINTS" id="PR00415">
    <property type="entry name" value="ACONITASE"/>
</dbReference>
<comment type="pathway">
    <text evidence="2">Carbohydrate metabolism; tricarboxylic acid cycle; isocitrate from oxaloacetate: step 2/2.</text>
</comment>
<dbReference type="GO" id="GO:0003994">
    <property type="term" value="F:aconitate hydratase activity"/>
    <property type="evidence" value="ECO:0007669"/>
    <property type="project" value="UniProtKB-EC"/>
</dbReference>
<evidence type="ECO:0000256" key="10">
    <source>
        <dbReference type="ARBA" id="ARBA00023239"/>
    </source>
</evidence>
<dbReference type="NCBIfam" id="NF006757">
    <property type="entry name" value="PRK09277.1"/>
    <property type="match status" value="1"/>
</dbReference>
<evidence type="ECO:0000256" key="5">
    <source>
        <dbReference type="ARBA" id="ARBA00022532"/>
    </source>
</evidence>
<dbReference type="UniPathway" id="UPA00223">
    <property type="reaction ID" value="UER00718"/>
</dbReference>
<dbReference type="CDD" id="cd01580">
    <property type="entry name" value="AcnA_IRP_Swivel"/>
    <property type="match status" value="1"/>
</dbReference>
<evidence type="ECO:0000256" key="1">
    <source>
        <dbReference type="ARBA" id="ARBA00001966"/>
    </source>
</evidence>
<dbReference type="RefSeq" id="WP_328594751.1">
    <property type="nucleotide sequence ID" value="NZ_WIRE01000002.1"/>
</dbReference>
<evidence type="ECO:0000313" key="16">
    <source>
        <dbReference type="Proteomes" id="UP000469421"/>
    </source>
</evidence>
<dbReference type="NCBIfam" id="TIGR01341">
    <property type="entry name" value="aconitase_1"/>
    <property type="match status" value="1"/>
</dbReference>
<keyword evidence="7" id="KW-0694">RNA-binding</keyword>
<dbReference type="InterPro" id="IPR000573">
    <property type="entry name" value="AconitaseA/IPMdHydase_ssu_swvl"/>
</dbReference>
<dbReference type="EC" id="4.2.1.3" evidence="12"/>
<evidence type="ECO:0000256" key="4">
    <source>
        <dbReference type="ARBA" id="ARBA00022485"/>
    </source>
</evidence>
<evidence type="ECO:0000313" key="15">
    <source>
        <dbReference type="EMBL" id="MQX54563.1"/>
    </source>
</evidence>
<keyword evidence="4 12" id="KW-0004">4Fe-4S</keyword>
<comment type="similarity">
    <text evidence="3 12">Belongs to the aconitase/IPM isomerase family.</text>
</comment>
<dbReference type="FunFam" id="3.20.19.10:FF:000001">
    <property type="entry name" value="Aconitate hydratase"/>
    <property type="match status" value="1"/>
</dbReference>
<evidence type="ECO:0000256" key="12">
    <source>
        <dbReference type="RuleBase" id="RU361275"/>
    </source>
</evidence>
<feature type="domain" description="Aconitase A/isopropylmalate dehydratase small subunit swivel" evidence="14">
    <location>
        <begin position="715"/>
        <end position="842"/>
    </location>
</feature>
<comment type="caution">
    <text evidence="15">The sequence shown here is derived from an EMBL/GenBank/DDBJ whole genome shotgun (WGS) entry which is preliminary data.</text>
</comment>
<reference evidence="15 16" key="1">
    <citation type="submission" date="2019-10" db="EMBL/GenBank/DDBJ databases">
        <title>Alcanivorax sp.PA15-N-34 draft genome sequence.</title>
        <authorList>
            <person name="Liao X."/>
            <person name="Shao Z."/>
        </authorList>
    </citation>
    <scope>NUCLEOTIDE SEQUENCE [LARGE SCALE GENOMIC DNA]</scope>
    <source>
        <strain evidence="15 16">PA15-N-34</strain>
    </source>
</reference>
<dbReference type="CDD" id="cd01586">
    <property type="entry name" value="AcnA_IRP"/>
    <property type="match status" value="1"/>
</dbReference>
<dbReference type="Gene3D" id="3.20.19.10">
    <property type="entry name" value="Aconitase, domain 4"/>
    <property type="match status" value="1"/>
</dbReference>
<evidence type="ECO:0000256" key="11">
    <source>
        <dbReference type="ARBA" id="ARBA00023501"/>
    </source>
</evidence>
<dbReference type="AlphaFoldDB" id="A0A6N7LWC1"/>
<dbReference type="Gene3D" id="3.30.499.10">
    <property type="entry name" value="Aconitase, domain 3"/>
    <property type="match status" value="2"/>
</dbReference>
<keyword evidence="6" id="KW-0479">Metal-binding</keyword>
<keyword evidence="16" id="KW-1185">Reference proteome</keyword>
<dbReference type="PROSITE" id="PS01244">
    <property type="entry name" value="ACONITASE_2"/>
    <property type="match status" value="1"/>
</dbReference>
<name>A0A6N7LWC1_9GAMM</name>
<sequence length="915" mass="99913">MTRIGQDTLNSKTSLQANGKTYHYFNINTVADKGWGDLSKLPFSLKVLLENLLRFEDGDTVTSEDIEAVVRWLETRSSDHEINYRPARVLMQDFTGVPGVVDLAAMRDAISKAGGDPSRINPLSPVDLVIDHSVMVDKFGNPQAFAENVDIEYQRNRERYQFLRWGQKAFNNFRVVPPGTGICHQVNLEYLAKGVWSSDSDDGNTYAYPDTLVGTDSHTTMINGLGVLGWGVGGIEAEAAMLGQPIAMLIPEVIGFKVKGKLREGITATDLVLTVTEMLRRRGVVGKFVEFFGDGLADLTLADRATIANMAPEYGATCGFFPIDERTTEYMELSGRDADTIALVEAYCKAQGLWRSSADPDPEFTDVLELDLGDVVPSLAGPKRPQDRVPLTAVKRTFIDVVTETLNLNDEEISTLEGEGGQTAVGNHEPSGGQVPVMLDGQKHYLTHGDVVIAAITSCTNTSNPSVMIAAGLVAKKAAEKGMNRKPWVKTSLAPGSKVVTDYLNVTGLQKPLNEIGFDLVGYGCTTCIGNSGPLPPEIDKAISDGDLVVASVLSGNRNFEGRVHQSVRTNWLASPPLVVAYALAGTVKIDLDKDPLGKDKDGNPVYLKDVWPSSDEIQSELVKINNDMFRNQYASVFEGDETWQSLPIPDSETYDWDSSSTYIQNPPFFEGLTAEVDDVKPVREARILALLGDSITTDHISPAGAIKADSPAGHYLQGHDVEPIDFNSYGSRRGNHEVMMRGTFANIRIRNEMTPDIEGGFTKHLPQGEEISIYGAAMRYQKDGVPTVVIAGKEYGTGSSRDWAAKGTNLLGVKAVIAESFERIHRSNLIGMGVLPLQFPEGTDRKTLNLDGSEKVDIPDLSNGLKPGETVKVVFHRDGKEQTVEAISRLDTAAEVEYYKNGGILHYVLRQMMK</sequence>
<dbReference type="InterPro" id="IPR015928">
    <property type="entry name" value="Aconitase/3IPM_dehydase_swvl"/>
</dbReference>
<dbReference type="FunFam" id="3.30.499.10:FF:000002">
    <property type="entry name" value="Aconitate hydratase"/>
    <property type="match status" value="1"/>
</dbReference>
<dbReference type="Gene3D" id="6.10.190.10">
    <property type="match status" value="1"/>
</dbReference>
<comment type="catalytic activity">
    <reaction evidence="11 12">
        <text>citrate = D-threo-isocitrate</text>
        <dbReference type="Rhea" id="RHEA:10336"/>
        <dbReference type="ChEBI" id="CHEBI:15562"/>
        <dbReference type="ChEBI" id="CHEBI:16947"/>
        <dbReference type="EC" id="4.2.1.3"/>
    </reaction>
</comment>
<dbReference type="InterPro" id="IPR006249">
    <property type="entry name" value="Aconitase/IRP2"/>
</dbReference>
<dbReference type="FunFam" id="3.30.499.10:FF:000009">
    <property type="entry name" value="Aconitate hydratase"/>
    <property type="match status" value="1"/>
</dbReference>
<dbReference type="GO" id="GO:0051539">
    <property type="term" value="F:4 iron, 4 sulfur cluster binding"/>
    <property type="evidence" value="ECO:0007669"/>
    <property type="project" value="UniProtKB-KW"/>
</dbReference>
<dbReference type="InterPro" id="IPR015931">
    <property type="entry name" value="Acnase/IPM_dHydase_lsu_aba_1/3"/>
</dbReference>
<dbReference type="EMBL" id="WIRE01000002">
    <property type="protein sequence ID" value="MQX54563.1"/>
    <property type="molecule type" value="Genomic_DNA"/>
</dbReference>
<evidence type="ECO:0000256" key="7">
    <source>
        <dbReference type="ARBA" id="ARBA00022884"/>
    </source>
</evidence>
<evidence type="ECO:0000256" key="3">
    <source>
        <dbReference type="ARBA" id="ARBA00007185"/>
    </source>
</evidence>
<dbReference type="NCBIfam" id="NF009520">
    <property type="entry name" value="PRK12881.1"/>
    <property type="match status" value="1"/>
</dbReference>
<organism evidence="15 16">
    <name type="scientific">Alcanivorax sediminis</name>
    <dbReference type="NCBI Taxonomy" id="2663008"/>
    <lineage>
        <taxon>Bacteria</taxon>
        <taxon>Pseudomonadati</taxon>
        <taxon>Pseudomonadota</taxon>
        <taxon>Gammaproteobacteria</taxon>
        <taxon>Oceanospirillales</taxon>
        <taxon>Alcanivoracaceae</taxon>
        <taxon>Alcanivorax</taxon>
    </lineage>
</organism>
<dbReference type="Pfam" id="PF00694">
    <property type="entry name" value="Aconitase_C"/>
    <property type="match status" value="1"/>
</dbReference>
<dbReference type="Proteomes" id="UP000469421">
    <property type="component" value="Unassembled WGS sequence"/>
</dbReference>
<dbReference type="Pfam" id="PF00330">
    <property type="entry name" value="Aconitase"/>
    <property type="match status" value="1"/>
</dbReference>
<dbReference type="InterPro" id="IPR018136">
    <property type="entry name" value="Aconitase_4Fe-4S_BS"/>
</dbReference>